<dbReference type="SUPFAM" id="SSF48498">
    <property type="entry name" value="Tetracyclin repressor-like, C-terminal domain"/>
    <property type="match status" value="1"/>
</dbReference>
<name>A0A2T0Q4I8_9ACTN</name>
<dbReference type="EMBL" id="PVZC01000004">
    <property type="protein sequence ID" value="PRX98700.1"/>
    <property type="molecule type" value="Genomic_DNA"/>
</dbReference>
<proteinExistence type="predicted"/>
<dbReference type="PROSITE" id="PS50977">
    <property type="entry name" value="HTH_TETR_2"/>
    <property type="match status" value="1"/>
</dbReference>
<dbReference type="Pfam" id="PF13305">
    <property type="entry name" value="TetR_C_33"/>
    <property type="match status" value="1"/>
</dbReference>
<dbReference type="InterPro" id="IPR036271">
    <property type="entry name" value="Tet_transcr_reg_TetR-rel_C_sf"/>
</dbReference>
<dbReference type="Pfam" id="PF00440">
    <property type="entry name" value="TetR_N"/>
    <property type="match status" value="1"/>
</dbReference>
<dbReference type="InterPro" id="IPR050109">
    <property type="entry name" value="HTH-type_TetR-like_transc_reg"/>
</dbReference>
<dbReference type="PANTHER" id="PTHR30055">
    <property type="entry name" value="HTH-TYPE TRANSCRIPTIONAL REGULATOR RUTR"/>
    <property type="match status" value="1"/>
</dbReference>
<gene>
    <name evidence="6" type="ORF">CLV72_104279</name>
</gene>
<dbReference type="AlphaFoldDB" id="A0A2T0Q4I8"/>
<evidence type="ECO:0000256" key="2">
    <source>
        <dbReference type="ARBA" id="ARBA00023125"/>
    </source>
</evidence>
<keyword evidence="3" id="KW-0804">Transcription</keyword>
<dbReference type="InterPro" id="IPR009057">
    <property type="entry name" value="Homeodomain-like_sf"/>
</dbReference>
<comment type="caution">
    <text evidence="6">The sequence shown here is derived from an EMBL/GenBank/DDBJ whole genome shotgun (WGS) entry which is preliminary data.</text>
</comment>
<feature type="domain" description="HTH tetR-type" evidence="5">
    <location>
        <begin position="13"/>
        <end position="73"/>
    </location>
</feature>
<reference evidence="6 7" key="1">
    <citation type="submission" date="2018-03" db="EMBL/GenBank/DDBJ databases">
        <title>Genomic Encyclopedia of Archaeal and Bacterial Type Strains, Phase II (KMG-II): from individual species to whole genera.</title>
        <authorList>
            <person name="Goeker M."/>
        </authorList>
    </citation>
    <scope>NUCLEOTIDE SEQUENCE [LARGE SCALE GENOMIC DNA]</scope>
    <source>
        <strain evidence="6 7">DSM 45601</strain>
    </source>
</reference>
<dbReference type="GO" id="GO:0000976">
    <property type="term" value="F:transcription cis-regulatory region binding"/>
    <property type="evidence" value="ECO:0007669"/>
    <property type="project" value="TreeGrafter"/>
</dbReference>
<keyword evidence="2 4" id="KW-0238">DNA-binding</keyword>
<dbReference type="PRINTS" id="PR00455">
    <property type="entry name" value="HTHTETR"/>
</dbReference>
<evidence type="ECO:0000256" key="1">
    <source>
        <dbReference type="ARBA" id="ARBA00023015"/>
    </source>
</evidence>
<keyword evidence="7" id="KW-1185">Reference proteome</keyword>
<dbReference type="Gene3D" id="1.10.357.10">
    <property type="entry name" value="Tetracycline Repressor, domain 2"/>
    <property type="match status" value="1"/>
</dbReference>
<keyword evidence="1" id="KW-0805">Transcription regulation</keyword>
<dbReference type="SUPFAM" id="SSF46689">
    <property type="entry name" value="Homeodomain-like"/>
    <property type="match status" value="1"/>
</dbReference>
<accession>A0A2T0Q4I8</accession>
<dbReference type="InterPro" id="IPR001647">
    <property type="entry name" value="HTH_TetR"/>
</dbReference>
<dbReference type="InterPro" id="IPR025996">
    <property type="entry name" value="MT1864/Rv1816-like_C"/>
</dbReference>
<dbReference type="RefSeq" id="WP_106246083.1">
    <property type="nucleotide sequence ID" value="NZ_PVZC01000004.1"/>
</dbReference>
<evidence type="ECO:0000313" key="6">
    <source>
        <dbReference type="EMBL" id="PRX98700.1"/>
    </source>
</evidence>
<evidence type="ECO:0000256" key="4">
    <source>
        <dbReference type="PROSITE-ProRule" id="PRU00335"/>
    </source>
</evidence>
<dbReference type="Proteomes" id="UP000237846">
    <property type="component" value="Unassembled WGS sequence"/>
</dbReference>
<evidence type="ECO:0000313" key="7">
    <source>
        <dbReference type="Proteomes" id="UP000237846"/>
    </source>
</evidence>
<evidence type="ECO:0000256" key="3">
    <source>
        <dbReference type="ARBA" id="ARBA00023163"/>
    </source>
</evidence>
<sequence length="240" mass="24901">MSAPRTARARVRAELTREIADAARRQLAESGAAGLSLRAVARELGMASSAVYRYFANRDELLTALIASAYDGIGAAAEAADAAVARGDHLGRWRAVGEAVRDWAQARPHEYALVYGSPVPGYAAPDSTVGPASRVVLALGANFADAARGGRLAPLAVPVSEPSGPLAAELAALLAGVPGGAEGVGAAAPDVVRRCLAAWTQLFGTVSFELFGQYAMVGHREEYVRHTLELTGVLLGLRAE</sequence>
<organism evidence="6 7">
    <name type="scientific">Allonocardiopsis opalescens</name>
    <dbReference type="NCBI Taxonomy" id="1144618"/>
    <lineage>
        <taxon>Bacteria</taxon>
        <taxon>Bacillati</taxon>
        <taxon>Actinomycetota</taxon>
        <taxon>Actinomycetes</taxon>
        <taxon>Streptosporangiales</taxon>
        <taxon>Allonocardiopsis</taxon>
    </lineage>
</organism>
<dbReference type="OrthoDB" id="3210322at2"/>
<protein>
    <submittedName>
        <fullName evidence="6">TetR family transcriptional regulator</fullName>
    </submittedName>
</protein>
<dbReference type="GO" id="GO:0003700">
    <property type="term" value="F:DNA-binding transcription factor activity"/>
    <property type="evidence" value="ECO:0007669"/>
    <property type="project" value="TreeGrafter"/>
</dbReference>
<dbReference type="PANTHER" id="PTHR30055:SF243">
    <property type="entry name" value="HTH-TYPE TRANSCRIPTIONAL REGULATOR RV1816"/>
    <property type="match status" value="1"/>
</dbReference>
<feature type="DNA-binding region" description="H-T-H motif" evidence="4">
    <location>
        <begin position="36"/>
        <end position="55"/>
    </location>
</feature>
<evidence type="ECO:0000259" key="5">
    <source>
        <dbReference type="PROSITE" id="PS50977"/>
    </source>
</evidence>